<gene>
    <name evidence="2" type="ORF">B0T15DRAFT_514033</name>
</gene>
<proteinExistence type="predicted"/>
<name>A0AAJ0GL91_9PEZI</name>
<feature type="region of interest" description="Disordered" evidence="1">
    <location>
        <begin position="96"/>
        <end position="115"/>
    </location>
</feature>
<organism evidence="2 3">
    <name type="scientific">Chaetomium strumarium</name>
    <dbReference type="NCBI Taxonomy" id="1170767"/>
    <lineage>
        <taxon>Eukaryota</taxon>
        <taxon>Fungi</taxon>
        <taxon>Dikarya</taxon>
        <taxon>Ascomycota</taxon>
        <taxon>Pezizomycotina</taxon>
        <taxon>Sordariomycetes</taxon>
        <taxon>Sordariomycetidae</taxon>
        <taxon>Sordariales</taxon>
        <taxon>Chaetomiaceae</taxon>
        <taxon>Chaetomium</taxon>
    </lineage>
</organism>
<dbReference type="Proteomes" id="UP001273166">
    <property type="component" value="Unassembled WGS sequence"/>
</dbReference>
<comment type="caution">
    <text evidence="2">The sequence shown here is derived from an EMBL/GenBank/DDBJ whole genome shotgun (WGS) entry which is preliminary data.</text>
</comment>
<keyword evidence="3" id="KW-1185">Reference proteome</keyword>
<evidence type="ECO:0000256" key="1">
    <source>
        <dbReference type="SAM" id="MobiDB-lite"/>
    </source>
</evidence>
<accession>A0AAJ0GL91</accession>
<reference evidence="2" key="2">
    <citation type="submission" date="2023-06" db="EMBL/GenBank/DDBJ databases">
        <authorList>
            <consortium name="Lawrence Berkeley National Laboratory"/>
            <person name="Mondo S.J."/>
            <person name="Hensen N."/>
            <person name="Bonometti L."/>
            <person name="Westerberg I."/>
            <person name="Brannstrom I.O."/>
            <person name="Guillou S."/>
            <person name="Cros-Aarteil S."/>
            <person name="Calhoun S."/>
            <person name="Haridas S."/>
            <person name="Kuo A."/>
            <person name="Pangilinan J."/>
            <person name="Riley R."/>
            <person name="Labutti K."/>
            <person name="Andreopoulos B."/>
            <person name="Lipzen A."/>
            <person name="Chen C."/>
            <person name="Yanf M."/>
            <person name="Daum C."/>
            <person name="Ng V."/>
            <person name="Clum A."/>
            <person name="Steindorff A."/>
            <person name="Ohm R."/>
            <person name="Martin F."/>
            <person name="Silar P."/>
            <person name="Natvig D."/>
            <person name="Lalanne C."/>
            <person name="Gautier V."/>
            <person name="Ament-Velasquez S.L."/>
            <person name="Kruys A."/>
            <person name="Hutchinson M.I."/>
            <person name="Powell A.J."/>
            <person name="Barry K."/>
            <person name="Miller A.N."/>
            <person name="Grigoriev I.V."/>
            <person name="Debuchy R."/>
            <person name="Gladieux P."/>
            <person name="Thoren M.H."/>
            <person name="Johannesson H."/>
        </authorList>
    </citation>
    <scope>NUCLEOTIDE SEQUENCE</scope>
    <source>
        <strain evidence="2">CBS 333.67</strain>
    </source>
</reference>
<dbReference type="GeneID" id="87886920"/>
<evidence type="ECO:0000313" key="2">
    <source>
        <dbReference type="EMBL" id="KAK3301962.1"/>
    </source>
</evidence>
<dbReference type="EMBL" id="JAUDZG010000007">
    <property type="protein sequence ID" value="KAK3301962.1"/>
    <property type="molecule type" value="Genomic_DNA"/>
</dbReference>
<evidence type="ECO:0000313" key="3">
    <source>
        <dbReference type="Proteomes" id="UP001273166"/>
    </source>
</evidence>
<reference evidence="2" key="1">
    <citation type="journal article" date="2023" name="Mol. Phylogenet. Evol.">
        <title>Genome-scale phylogeny and comparative genomics of the fungal order Sordariales.</title>
        <authorList>
            <person name="Hensen N."/>
            <person name="Bonometti L."/>
            <person name="Westerberg I."/>
            <person name="Brannstrom I.O."/>
            <person name="Guillou S."/>
            <person name="Cros-Aarteil S."/>
            <person name="Calhoun S."/>
            <person name="Haridas S."/>
            <person name="Kuo A."/>
            <person name="Mondo S."/>
            <person name="Pangilinan J."/>
            <person name="Riley R."/>
            <person name="LaButti K."/>
            <person name="Andreopoulos B."/>
            <person name="Lipzen A."/>
            <person name="Chen C."/>
            <person name="Yan M."/>
            <person name="Daum C."/>
            <person name="Ng V."/>
            <person name="Clum A."/>
            <person name="Steindorff A."/>
            <person name="Ohm R.A."/>
            <person name="Martin F."/>
            <person name="Silar P."/>
            <person name="Natvig D.O."/>
            <person name="Lalanne C."/>
            <person name="Gautier V."/>
            <person name="Ament-Velasquez S.L."/>
            <person name="Kruys A."/>
            <person name="Hutchinson M.I."/>
            <person name="Powell A.J."/>
            <person name="Barry K."/>
            <person name="Miller A.N."/>
            <person name="Grigoriev I.V."/>
            <person name="Debuchy R."/>
            <person name="Gladieux P."/>
            <person name="Hiltunen Thoren M."/>
            <person name="Johannesson H."/>
        </authorList>
    </citation>
    <scope>NUCLEOTIDE SEQUENCE</scope>
    <source>
        <strain evidence="2">CBS 333.67</strain>
    </source>
</reference>
<dbReference type="AlphaFoldDB" id="A0AAJ0GL91"/>
<protein>
    <submittedName>
        <fullName evidence="2">Uncharacterized protein</fullName>
    </submittedName>
</protein>
<dbReference type="RefSeq" id="XP_062717742.1">
    <property type="nucleotide sequence ID" value="XM_062868091.1"/>
</dbReference>
<sequence>MDKSCIKKASFHLICPCLSLAPLSLPHSSQPRSFEVTANNQDYKDYIAEPSPSVVQTPAQKPPARQQRAARLISTAGPKFNASFGDPADEFILRKACSRPSVKSSPGRGKAQNRG</sequence>